<feature type="domain" description="Knr4/Smi1-like" evidence="1">
    <location>
        <begin position="23"/>
        <end position="134"/>
    </location>
</feature>
<gene>
    <name evidence="2" type="ORF">OJF2_34340</name>
</gene>
<dbReference type="Proteomes" id="UP000324233">
    <property type="component" value="Chromosome"/>
</dbReference>
<dbReference type="SUPFAM" id="SSF160631">
    <property type="entry name" value="SMI1/KNR4-like"/>
    <property type="match status" value="1"/>
</dbReference>
<dbReference type="OrthoDB" id="282795at2"/>
<reference evidence="2 3" key="1">
    <citation type="submission" date="2019-08" db="EMBL/GenBank/DDBJ databases">
        <title>Deep-cultivation of Planctomycetes and their phenomic and genomic characterization uncovers novel biology.</title>
        <authorList>
            <person name="Wiegand S."/>
            <person name="Jogler M."/>
            <person name="Boedeker C."/>
            <person name="Pinto D."/>
            <person name="Vollmers J."/>
            <person name="Rivas-Marin E."/>
            <person name="Kohn T."/>
            <person name="Peeters S.H."/>
            <person name="Heuer A."/>
            <person name="Rast P."/>
            <person name="Oberbeckmann S."/>
            <person name="Bunk B."/>
            <person name="Jeske O."/>
            <person name="Meyerdierks A."/>
            <person name="Storesund J.E."/>
            <person name="Kallscheuer N."/>
            <person name="Luecker S."/>
            <person name="Lage O.M."/>
            <person name="Pohl T."/>
            <person name="Merkel B.J."/>
            <person name="Hornburger P."/>
            <person name="Mueller R.-W."/>
            <person name="Bruemmer F."/>
            <person name="Labrenz M."/>
            <person name="Spormann A.M."/>
            <person name="Op den Camp H."/>
            <person name="Overmann J."/>
            <person name="Amann R."/>
            <person name="Jetten M.S.M."/>
            <person name="Mascher T."/>
            <person name="Medema M.H."/>
            <person name="Devos D.P."/>
            <person name="Kaster A.-K."/>
            <person name="Ovreas L."/>
            <person name="Rohde M."/>
            <person name="Galperin M.Y."/>
            <person name="Jogler C."/>
        </authorList>
    </citation>
    <scope>NUCLEOTIDE SEQUENCE [LARGE SCALE GENOMIC DNA]</scope>
    <source>
        <strain evidence="2 3">OJF2</strain>
    </source>
</reference>
<accession>A0A5B9W3X8</accession>
<evidence type="ECO:0000313" key="2">
    <source>
        <dbReference type="EMBL" id="QEH34889.1"/>
    </source>
</evidence>
<name>A0A5B9W3X8_9BACT</name>
<dbReference type="RefSeq" id="WP_148594754.1">
    <property type="nucleotide sequence ID" value="NZ_CP042997.1"/>
</dbReference>
<dbReference type="KEGG" id="agv:OJF2_34340"/>
<proteinExistence type="predicted"/>
<protein>
    <recommendedName>
        <fullName evidence="1">Knr4/Smi1-like domain-containing protein</fullName>
    </recommendedName>
</protein>
<dbReference type="InterPro" id="IPR018958">
    <property type="entry name" value="Knr4/Smi1-like_dom"/>
</dbReference>
<organism evidence="2 3">
    <name type="scientific">Aquisphaera giovannonii</name>
    <dbReference type="NCBI Taxonomy" id="406548"/>
    <lineage>
        <taxon>Bacteria</taxon>
        <taxon>Pseudomonadati</taxon>
        <taxon>Planctomycetota</taxon>
        <taxon>Planctomycetia</taxon>
        <taxon>Isosphaerales</taxon>
        <taxon>Isosphaeraceae</taxon>
        <taxon>Aquisphaera</taxon>
    </lineage>
</organism>
<dbReference type="SMART" id="SM00860">
    <property type="entry name" value="SMI1_KNR4"/>
    <property type="match status" value="1"/>
</dbReference>
<dbReference type="EMBL" id="CP042997">
    <property type="protein sequence ID" value="QEH34889.1"/>
    <property type="molecule type" value="Genomic_DNA"/>
</dbReference>
<dbReference type="AlphaFoldDB" id="A0A5B9W3X8"/>
<evidence type="ECO:0000259" key="1">
    <source>
        <dbReference type="SMART" id="SM00860"/>
    </source>
</evidence>
<dbReference type="InterPro" id="IPR037883">
    <property type="entry name" value="Knr4/Smi1-like_sf"/>
</dbReference>
<evidence type="ECO:0000313" key="3">
    <source>
        <dbReference type="Proteomes" id="UP000324233"/>
    </source>
</evidence>
<keyword evidence="3" id="KW-1185">Reference proteome</keyword>
<sequence length="145" mass="15927">MPVDHAALLGLIRRAFPASALEPLPEDQLADIRRRFPGIPEEYLELLRHVGAGRIGSMGLALYDGPCGPEEFFDEETAADLAGTLFFADDFGGWHAGFDTRDGWRVVGVSSVAPRPLPEREAGVGAFLTRWVEDRRPNRGGNRPE</sequence>